<dbReference type="InterPro" id="IPR003959">
    <property type="entry name" value="ATPase_AAA_core"/>
</dbReference>
<gene>
    <name evidence="6" type="primary">cdc48</name>
</gene>
<feature type="domain" description="AAA+ ATPase" evidence="5">
    <location>
        <begin position="46"/>
        <end position="157"/>
    </location>
</feature>
<protein>
    <submittedName>
        <fullName evidence="6">Cell division control protein 48</fullName>
    </submittedName>
</protein>
<keyword evidence="1 3" id="KW-0547">Nucleotide-binding</keyword>
<evidence type="ECO:0000259" key="5">
    <source>
        <dbReference type="SMART" id="SM00382"/>
    </source>
</evidence>
<keyword evidence="6" id="KW-0542">Nucleomorph</keyword>
<geneLocation type="nucleomorph" evidence="6"/>
<keyword evidence="2 3" id="KW-0067">ATP-binding</keyword>
<feature type="transmembrane region" description="Helical" evidence="4">
    <location>
        <begin position="462"/>
        <end position="479"/>
    </location>
</feature>
<keyword evidence="4" id="KW-0812">Transmembrane</keyword>
<dbReference type="GO" id="GO:0016887">
    <property type="term" value="F:ATP hydrolysis activity"/>
    <property type="evidence" value="ECO:0007669"/>
    <property type="project" value="InterPro"/>
</dbReference>
<evidence type="ECO:0000313" key="6">
    <source>
        <dbReference type="EMBL" id="BAS01952.1"/>
    </source>
</evidence>
<dbReference type="PROSITE" id="PS00674">
    <property type="entry name" value="AAA"/>
    <property type="match status" value="1"/>
</dbReference>
<dbReference type="GO" id="GO:0051301">
    <property type="term" value="P:cell division"/>
    <property type="evidence" value="ECO:0007669"/>
    <property type="project" value="UniProtKB-KW"/>
</dbReference>
<dbReference type="SUPFAM" id="SSF52540">
    <property type="entry name" value="P-loop containing nucleoside triphosphate hydrolases"/>
    <property type="match status" value="2"/>
</dbReference>
<keyword evidence="4" id="KW-1133">Transmembrane helix</keyword>
<dbReference type="Pfam" id="PF00004">
    <property type="entry name" value="AAA"/>
    <property type="match status" value="2"/>
</dbReference>
<accession>A0A0H5BLW8</accession>
<dbReference type="GO" id="GO:0005524">
    <property type="term" value="F:ATP binding"/>
    <property type="evidence" value="ECO:0007669"/>
    <property type="project" value="UniProtKB-KW"/>
</dbReference>
<name>A0A0H5BLW8_9EUKA</name>
<organism evidence="6">
    <name type="scientific">Amorphochlora amoebiformis</name>
    <dbReference type="NCBI Taxonomy" id="1561963"/>
    <lineage>
        <taxon>Eukaryota</taxon>
        <taxon>Sar</taxon>
        <taxon>Rhizaria</taxon>
        <taxon>Cercozoa</taxon>
        <taxon>Chlorarachniophyceae</taxon>
        <taxon>Amorphochlora</taxon>
    </lineage>
</organism>
<dbReference type="InterPro" id="IPR027417">
    <property type="entry name" value="P-loop_NTPase"/>
</dbReference>
<feature type="transmembrane region" description="Helical" evidence="4">
    <location>
        <begin position="538"/>
        <end position="558"/>
    </location>
</feature>
<dbReference type="InterPro" id="IPR003960">
    <property type="entry name" value="ATPase_AAA_CS"/>
</dbReference>
<feature type="domain" description="AAA+ ATPase" evidence="5">
    <location>
        <begin position="329"/>
        <end position="466"/>
    </location>
</feature>
<keyword evidence="4" id="KW-0472">Membrane</keyword>
<dbReference type="AlphaFoldDB" id="A0A0H5BLW8"/>
<comment type="similarity">
    <text evidence="3">Belongs to the AAA ATPase family.</text>
</comment>
<proteinExistence type="inferred from homology"/>
<dbReference type="EMBL" id="AB996604">
    <property type="protein sequence ID" value="BAS01952.1"/>
    <property type="molecule type" value="Genomic_DNA"/>
</dbReference>
<dbReference type="PANTHER" id="PTHR23077:SF171">
    <property type="entry name" value="NUCLEAR VALOSIN-CONTAINING PROTEIN-LIKE"/>
    <property type="match status" value="1"/>
</dbReference>
<dbReference type="InterPro" id="IPR003593">
    <property type="entry name" value="AAA+_ATPase"/>
</dbReference>
<dbReference type="PANTHER" id="PTHR23077">
    <property type="entry name" value="AAA-FAMILY ATPASE"/>
    <property type="match status" value="1"/>
</dbReference>
<reference evidence="6" key="1">
    <citation type="journal article" date="2015" name="Genome Biol. Evol.">
        <title>Nucleomorph Genome Sequences of Two Chlorarachniophytes, Amorphochlora amoebiformis and Lotharella vacuolata.</title>
        <authorList>
            <person name="Suzuki S."/>
            <person name="Shirato S."/>
            <person name="Hirakawa Y."/>
            <person name="Ishida K."/>
        </authorList>
    </citation>
    <scope>NUCLEOTIDE SEQUENCE</scope>
    <source>
        <strain evidence="6">CCMP2058</strain>
    </source>
</reference>
<sequence length="565" mass="64967">MLMKSKINSFSFKQILIILGLVEKSCDFIKYKNKYCSFNSFFNNNHFRLLMINGAPGSGKTLLIGHIINFFKYKIIKVSVLECIDHDPIGIYQTIVKKLNFVPNNTNCIILITDIDLFNNTRSEIDKSIMITAVENVINNFTTNGFFDNAVTNRNELKVFCKKKSHPIILLESINYINFNINGVPILVLKVKEISTFGILLLIKKLLINYSINYKAILKKITDHQFNWTLRKLIYFILLSYSITFERFLFIVKTNLSSPGHFHSSYILFNTEDINLAFNKCKKAETNEIISTSSKYDVLSMKNILSYFESKKIKVNTNRKSFLPFGRVLSQGSIFYGPPGCGKSMLGLSISSILNIDFEYVKSPAILDKYVGESEKMIEKIFLNAKKKDGALIMFFDEFDSITNSRISKSHNNQDRILHQLLIEMDMVRIKTDLLIIGATNCIETIDLALLRSGRYEYNKRFGIIFFIPMPSSMSRAIILRSNARRFLLGNCCDFNFIKDCTVFPSLISSDIAYFFENPKKIQSCNYKKLIKKSKRKGLLYSTFYTPAPIITIISILFQSMTIHT</sequence>
<dbReference type="Gene3D" id="1.10.8.60">
    <property type="match status" value="1"/>
</dbReference>
<dbReference type="InterPro" id="IPR050168">
    <property type="entry name" value="AAA_ATPase_domain"/>
</dbReference>
<evidence type="ECO:0000256" key="4">
    <source>
        <dbReference type="SAM" id="Phobius"/>
    </source>
</evidence>
<evidence type="ECO:0000256" key="1">
    <source>
        <dbReference type="ARBA" id="ARBA00022741"/>
    </source>
</evidence>
<dbReference type="SMART" id="SM00382">
    <property type="entry name" value="AAA"/>
    <property type="match status" value="2"/>
</dbReference>
<dbReference type="Gene3D" id="3.40.50.300">
    <property type="entry name" value="P-loop containing nucleotide triphosphate hydrolases"/>
    <property type="match status" value="2"/>
</dbReference>
<keyword evidence="6" id="KW-0131">Cell cycle</keyword>
<evidence type="ECO:0000256" key="3">
    <source>
        <dbReference type="RuleBase" id="RU003651"/>
    </source>
</evidence>
<keyword evidence="6" id="KW-0132">Cell division</keyword>
<evidence type="ECO:0000256" key="2">
    <source>
        <dbReference type="ARBA" id="ARBA00022840"/>
    </source>
</evidence>